<evidence type="ECO:0000256" key="3">
    <source>
        <dbReference type="ARBA" id="ARBA00023122"/>
    </source>
</evidence>
<dbReference type="InterPro" id="IPR004800">
    <property type="entry name" value="KdsD/KpsF-type"/>
</dbReference>
<evidence type="ECO:0000256" key="4">
    <source>
        <dbReference type="PROSITE-ProRule" id="PRU00703"/>
    </source>
</evidence>
<evidence type="ECO:0000313" key="8">
    <source>
        <dbReference type="EMBL" id="ORZ01181.1"/>
    </source>
</evidence>
<dbReference type="NCBIfam" id="TIGR00393">
    <property type="entry name" value="kpsF"/>
    <property type="match status" value="1"/>
</dbReference>
<dbReference type="AlphaFoldDB" id="A0A1X2HPA1"/>
<dbReference type="PANTHER" id="PTHR38418">
    <property type="entry name" value="SUGAR ISOMERASE, KPSF/GUTQ (AFU_ORTHOLOGUE AFUA_6G08860)"/>
    <property type="match status" value="1"/>
</dbReference>
<comment type="caution">
    <text evidence="8">The sequence shown here is derived from an EMBL/GenBank/DDBJ whole genome shotgun (WGS) entry which is preliminary data.</text>
</comment>
<name>A0A1X2HPA1_SYNRA</name>
<keyword evidence="3 4" id="KW-0129">CBS domain</keyword>
<dbReference type="CDD" id="cd05014">
    <property type="entry name" value="SIS_Kpsf"/>
    <property type="match status" value="1"/>
</dbReference>
<dbReference type="InterPro" id="IPR035474">
    <property type="entry name" value="SIS_Kpsf"/>
</dbReference>
<dbReference type="Pfam" id="PF01380">
    <property type="entry name" value="SIS"/>
    <property type="match status" value="1"/>
</dbReference>
<dbReference type="Gene3D" id="3.10.580.10">
    <property type="entry name" value="CBS-domain"/>
    <property type="match status" value="1"/>
</dbReference>
<keyword evidence="2" id="KW-0677">Repeat</keyword>
<dbReference type="SUPFAM" id="SSF53697">
    <property type="entry name" value="SIS domain"/>
    <property type="match status" value="1"/>
</dbReference>
<sequence length="377" mass="39785">MNLPDSLLQDTCVLLRSEADAISACASRLEENGKAAEGYKTAIQLMLETTAAGGKVVVTGVGKSGKIGEKLVATFLSTGTSAAFMHPVEAVHGDLGLVDTKDVVLALSYSGNTEEVIRLIPSLERRNVPLIGLGGNAKSQLAQRSAAWIDGFVGGEIGGDLPAPTSSTTVALALGDTIAITLANARKFTAHDFAMNHPGGSLGRRLLLRVNDCCVTDIAQCPLDASLDRVLMAMTRYPRCGGVIVTTMTTSLARQVNSVDSDDDASSDGGAALPSPPASLNEDDENDEERHLPVMPVGVITHEKIHALLKNGKHKGNLFDLTALHIMSPNPPSCLATDLALDALQIMKDAGLPLLPVMNKKKQWHGVVNLKDLQELF</sequence>
<dbReference type="InterPro" id="IPR000644">
    <property type="entry name" value="CBS_dom"/>
</dbReference>
<dbReference type="STRING" id="13706.A0A1X2HPA1"/>
<feature type="domain" description="CBS" evidence="6">
    <location>
        <begin position="327"/>
        <end position="377"/>
    </location>
</feature>
<dbReference type="GO" id="GO:1901135">
    <property type="term" value="P:carbohydrate derivative metabolic process"/>
    <property type="evidence" value="ECO:0007669"/>
    <property type="project" value="InterPro"/>
</dbReference>
<evidence type="ECO:0000313" key="9">
    <source>
        <dbReference type="Proteomes" id="UP000242180"/>
    </source>
</evidence>
<dbReference type="Gene3D" id="3.40.50.10490">
    <property type="entry name" value="Glucose-6-phosphate isomerase like protein, domain 1"/>
    <property type="match status" value="1"/>
</dbReference>
<dbReference type="PANTHER" id="PTHR38418:SF2">
    <property type="entry name" value="SUGAR ISOMERASE, KPSF_GUTQ (AFU_ORTHOLOGUE AFUA_6G08860)"/>
    <property type="match status" value="1"/>
</dbReference>
<dbReference type="GO" id="GO:0097367">
    <property type="term" value="F:carbohydrate derivative binding"/>
    <property type="evidence" value="ECO:0007669"/>
    <property type="project" value="InterPro"/>
</dbReference>
<accession>A0A1X2HPA1</accession>
<evidence type="ECO:0008006" key="10">
    <source>
        <dbReference type="Google" id="ProtNLM"/>
    </source>
</evidence>
<dbReference type="InterPro" id="IPR001347">
    <property type="entry name" value="SIS_dom"/>
</dbReference>
<keyword evidence="9" id="KW-1185">Reference proteome</keyword>
<reference evidence="8 9" key="1">
    <citation type="submission" date="2016-07" db="EMBL/GenBank/DDBJ databases">
        <title>Pervasive Adenine N6-methylation of Active Genes in Fungi.</title>
        <authorList>
            <consortium name="DOE Joint Genome Institute"/>
            <person name="Mondo S.J."/>
            <person name="Dannebaum R.O."/>
            <person name="Kuo R.C."/>
            <person name="Labutti K."/>
            <person name="Haridas S."/>
            <person name="Kuo A."/>
            <person name="Salamov A."/>
            <person name="Ahrendt S.R."/>
            <person name="Lipzen A."/>
            <person name="Sullivan W."/>
            <person name="Andreopoulos W.B."/>
            <person name="Clum A."/>
            <person name="Lindquist E."/>
            <person name="Daum C."/>
            <person name="Ramamoorthy G.K."/>
            <person name="Gryganskyi A."/>
            <person name="Culley D."/>
            <person name="Magnuson J.K."/>
            <person name="James T.Y."/>
            <person name="O'Malley M.A."/>
            <person name="Stajich J.E."/>
            <person name="Spatafora J.W."/>
            <person name="Visel A."/>
            <person name="Grigoriev I.V."/>
        </authorList>
    </citation>
    <scope>NUCLEOTIDE SEQUENCE [LARGE SCALE GENOMIC DNA]</scope>
    <source>
        <strain evidence="8 9">NRRL 2496</strain>
    </source>
</reference>
<proteinExistence type="inferred from homology"/>
<dbReference type="InterPro" id="IPR046342">
    <property type="entry name" value="CBS_dom_sf"/>
</dbReference>
<evidence type="ECO:0000259" key="6">
    <source>
        <dbReference type="PROSITE" id="PS51371"/>
    </source>
</evidence>
<dbReference type="PROSITE" id="PS51371">
    <property type="entry name" value="CBS"/>
    <property type="match status" value="1"/>
</dbReference>
<dbReference type="InParanoid" id="A0A1X2HPA1"/>
<organism evidence="8 9">
    <name type="scientific">Syncephalastrum racemosum</name>
    <name type="common">Filamentous fungus</name>
    <dbReference type="NCBI Taxonomy" id="13706"/>
    <lineage>
        <taxon>Eukaryota</taxon>
        <taxon>Fungi</taxon>
        <taxon>Fungi incertae sedis</taxon>
        <taxon>Mucoromycota</taxon>
        <taxon>Mucoromycotina</taxon>
        <taxon>Mucoromycetes</taxon>
        <taxon>Mucorales</taxon>
        <taxon>Syncephalastraceae</taxon>
        <taxon>Syncephalastrum</taxon>
    </lineage>
</organism>
<dbReference type="GO" id="GO:0005975">
    <property type="term" value="P:carbohydrate metabolic process"/>
    <property type="evidence" value="ECO:0007669"/>
    <property type="project" value="InterPro"/>
</dbReference>
<dbReference type="OrthoDB" id="1872003at2759"/>
<dbReference type="Proteomes" id="UP000242180">
    <property type="component" value="Unassembled WGS sequence"/>
</dbReference>
<feature type="region of interest" description="Disordered" evidence="5">
    <location>
        <begin position="257"/>
        <end position="288"/>
    </location>
</feature>
<dbReference type="GO" id="GO:0016853">
    <property type="term" value="F:isomerase activity"/>
    <property type="evidence" value="ECO:0007669"/>
    <property type="project" value="InterPro"/>
</dbReference>
<gene>
    <name evidence="8" type="ORF">BCR43DRAFT_453551</name>
</gene>
<dbReference type="PROSITE" id="PS51464">
    <property type="entry name" value="SIS"/>
    <property type="match status" value="1"/>
</dbReference>
<evidence type="ECO:0000259" key="7">
    <source>
        <dbReference type="PROSITE" id="PS51464"/>
    </source>
</evidence>
<evidence type="ECO:0000256" key="5">
    <source>
        <dbReference type="SAM" id="MobiDB-lite"/>
    </source>
</evidence>
<feature type="domain" description="SIS" evidence="7">
    <location>
        <begin position="46"/>
        <end position="188"/>
    </location>
</feature>
<evidence type="ECO:0000256" key="2">
    <source>
        <dbReference type="ARBA" id="ARBA00022737"/>
    </source>
</evidence>
<dbReference type="Pfam" id="PF00571">
    <property type="entry name" value="CBS"/>
    <property type="match status" value="1"/>
</dbReference>
<protein>
    <recommendedName>
        <fullName evidence="10">SIS domain-containing protein</fullName>
    </recommendedName>
</protein>
<comment type="similarity">
    <text evidence="1">Belongs to the SIS family. GutQ/KpsF subfamily.</text>
</comment>
<evidence type="ECO:0000256" key="1">
    <source>
        <dbReference type="ARBA" id="ARBA00008165"/>
    </source>
</evidence>
<dbReference type="InterPro" id="IPR046348">
    <property type="entry name" value="SIS_dom_sf"/>
</dbReference>
<dbReference type="EMBL" id="MCGN01000002">
    <property type="protein sequence ID" value="ORZ01181.1"/>
    <property type="molecule type" value="Genomic_DNA"/>
</dbReference>
<dbReference type="SUPFAM" id="SSF54631">
    <property type="entry name" value="CBS-domain pair"/>
    <property type="match status" value="1"/>
</dbReference>
<dbReference type="OMA" id="LMACLMR"/>